<dbReference type="RefSeq" id="WP_204712266.1">
    <property type="nucleotide sequence ID" value="NZ_JBHSZV010000066.1"/>
</dbReference>
<dbReference type="InterPro" id="IPR036390">
    <property type="entry name" value="WH_DNA-bd_sf"/>
</dbReference>
<dbReference type="EMBL" id="JBHSZV010000066">
    <property type="protein sequence ID" value="MFC7064152.1"/>
    <property type="molecule type" value="Genomic_DNA"/>
</dbReference>
<dbReference type="SUPFAM" id="SSF53850">
    <property type="entry name" value="Periplasmic binding protein-like II"/>
    <property type="match status" value="1"/>
</dbReference>
<dbReference type="InterPro" id="IPR005119">
    <property type="entry name" value="LysR_subst-bd"/>
</dbReference>
<organism evidence="6 7">
    <name type="scientific">Halobacillus seohaensis</name>
    <dbReference type="NCBI Taxonomy" id="447421"/>
    <lineage>
        <taxon>Bacteria</taxon>
        <taxon>Bacillati</taxon>
        <taxon>Bacillota</taxon>
        <taxon>Bacilli</taxon>
        <taxon>Bacillales</taxon>
        <taxon>Bacillaceae</taxon>
        <taxon>Halobacillus</taxon>
    </lineage>
</organism>
<evidence type="ECO:0000256" key="3">
    <source>
        <dbReference type="ARBA" id="ARBA00023125"/>
    </source>
</evidence>
<evidence type="ECO:0000313" key="7">
    <source>
        <dbReference type="Proteomes" id="UP001596410"/>
    </source>
</evidence>
<dbReference type="PROSITE" id="PS50931">
    <property type="entry name" value="HTH_LYSR"/>
    <property type="match status" value="1"/>
</dbReference>
<keyword evidence="7" id="KW-1185">Reference proteome</keyword>
<dbReference type="Gene3D" id="1.10.10.10">
    <property type="entry name" value="Winged helix-like DNA-binding domain superfamily/Winged helix DNA-binding domain"/>
    <property type="match status" value="1"/>
</dbReference>
<dbReference type="InterPro" id="IPR036388">
    <property type="entry name" value="WH-like_DNA-bd_sf"/>
</dbReference>
<evidence type="ECO:0000313" key="6">
    <source>
        <dbReference type="EMBL" id="MFC7064152.1"/>
    </source>
</evidence>
<evidence type="ECO:0000256" key="4">
    <source>
        <dbReference type="ARBA" id="ARBA00023163"/>
    </source>
</evidence>
<feature type="domain" description="HTH lysR-type" evidence="5">
    <location>
        <begin position="1"/>
        <end position="58"/>
    </location>
</feature>
<name>A0ABW2EPA9_9BACI</name>
<dbReference type="Proteomes" id="UP001596410">
    <property type="component" value="Unassembled WGS sequence"/>
</dbReference>
<keyword evidence="4" id="KW-0804">Transcription</keyword>
<comment type="similarity">
    <text evidence="1">Belongs to the LysR transcriptional regulatory family.</text>
</comment>
<dbReference type="PANTHER" id="PTHR30419:SF8">
    <property type="entry name" value="NITROGEN ASSIMILATION TRANSCRIPTIONAL ACTIVATOR-RELATED"/>
    <property type="match status" value="1"/>
</dbReference>
<evidence type="ECO:0000259" key="5">
    <source>
        <dbReference type="PROSITE" id="PS50931"/>
    </source>
</evidence>
<evidence type="ECO:0000256" key="1">
    <source>
        <dbReference type="ARBA" id="ARBA00009437"/>
    </source>
</evidence>
<sequence>MDIRQLSYFLEVAKYKSFTKASNELHISQPTLSKKVKSLEDELNIALIDRSARQITLTEAGEVAYEQAQIIVESLESFSTHLHDLMNVKKGKIKMGIPPLIGFLFFPKIIKEFNSIYPDVEIKLMEHGANKVKKEVNDGLLDLGVVVLPADKKVFDIVPFIYEELMLFTHSSHPFAHRETVEVKDLEDESFILFSEDFALHDRIIQECRRAGFRPNVAYESSQWDFISGMIGENLGISIFPQSIAAKLDSELVRAVPIVNPVIPWKLGLVLKKGRYVSHATREFIKNMTSMYQSP</sequence>
<gene>
    <name evidence="6" type="ORF">ACFQIC_20370</name>
</gene>
<keyword evidence="3" id="KW-0238">DNA-binding</keyword>
<dbReference type="Pfam" id="PF00126">
    <property type="entry name" value="HTH_1"/>
    <property type="match status" value="1"/>
</dbReference>
<accession>A0ABW2EPA9</accession>
<dbReference type="InterPro" id="IPR000847">
    <property type="entry name" value="LysR_HTH_N"/>
</dbReference>
<dbReference type="Gene3D" id="3.40.190.290">
    <property type="match status" value="1"/>
</dbReference>
<comment type="caution">
    <text evidence="6">The sequence shown here is derived from an EMBL/GenBank/DDBJ whole genome shotgun (WGS) entry which is preliminary data.</text>
</comment>
<reference evidence="7" key="1">
    <citation type="journal article" date="2019" name="Int. J. Syst. Evol. Microbiol.">
        <title>The Global Catalogue of Microorganisms (GCM) 10K type strain sequencing project: providing services to taxonomists for standard genome sequencing and annotation.</title>
        <authorList>
            <consortium name="The Broad Institute Genomics Platform"/>
            <consortium name="The Broad Institute Genome Sequencing Center for Infectious Disease"/>
            <person name="Wu L."/>
            <person name="Ma J."/>
        </authorList>
    </citation>
    <scope>NUCLEOTIDE SEQUENCE [LARGE SCALE GENOMIC DNA]</scope>
    <source>
        <strain evidence="7">CGMCC 4.1621</strain>
    </source>
</reference>
<dbReference type="SUPFAM" id="SSF46785">
    <property type="entry name" value="Winged helix' DNA-binding domain"/>
    <property type="match status" value="1"/>
</dbReference>
<protein>
    <submittedName>
        <fullName evidence="6">LysR family transcriptional regulator</fullName>
    </submittedName>
</protein>
<dbReference type="PRINTS" id="PR00039">
    <property type="entry name" value="HTHLYSR"/>
</dbReference>
<proteinExistence type="inferred from homology"/>
<dbReference type="Pfam" id="PF03466">
    <property type="entry name" value="LysR_substrate"/>
    <property type="match status" value="1"/>
</dbReference>
<dbReference type="CDD" id="cd08438">
    <property type="entry name" value="PBP2_CidR"/>
    <property type="match status" value="1"/>
</dbReference>
<keyword evidence="2" id="KW-0805">Transcription regulation</keyword>
<dbReference type="PANTHER" id="PTHR30419">
    <property type="entry name" value="HTH-TYPE TRANSCRIPTIONAL REGULATOR YBHD"/>
    <property type="match status" value="1"/>
</dbReference>
<dbReference type="InterPro" id="IPR050950">
    <property type="entry name" value="HTH-type_LysR_regulators"/>
</dbReference>
<evidence type="ECO:0000256" key="2">
    <source>
        <dbReference type="ARBA" id="ARBA00023015"/>
    </source>
</evidence>